<organism evidence="2">
    <name type="scientific">Drosophila melanogaster</name>
    <name type="common">Fruit fly</name>
    <dbReference type="NCBI Taxonomy" id="7227"/>
    <lineage>
        <taxon>Eukaryota</taxon>
        <taxon>Metazoa</taxon>
        <taxon>Ecdysozoa</taxon>
        <taxon>Arthropoda</taxon>
        <taxon>Hexapoda</taxon>
        <taxon>Insecta</taxon>
        <taxon>Pterygota</taxon>
        <taxon>Neoptera</taxon>
        <taxon>Endopterygota</taxon>
        <taxon>Diptera</taxon>
        <taxon>Brachycera</taxon>
        <taxon>Muscomorpha</taxon>
        <taxon>Ephydroidea</taxon>
        <taxon>Drosophilidae</taxon>
        <taxon>Drosophila</taxon>
        <taxon>Sophophora</taxon>
    </lineage>
</organism>
<evidence type="ECO:0000313" key="2">
    <source>
        <dbReference type="EMBL" id="DAA02397.1"/>
    </source>
</evidence>
<dbReference type="EMBL" id="BK003699">
    <property type="protein sequence ID" value="DAA02397.1"/>
    <property type="molecule type" value="Genomic_DNA"/>
</dbReference>
<feature type="compositionally biased region" description="Polar residues" evidence="1">
    <location>
        <begin position="157"/>
        <end position="173"/>
    </location>
</feature>
<name>Q6IGR7_DROME</name>
<accession>Q6IGR7</accession>
<gene>
    <name evidence="2" type="ORF">HDC05573</name>
</gene>
<feature type="region of interest" description="Disordered" evidence="1">
    <location>
        <begin position="118"/>
        <end position="173"/>
    </location>
</feature>
<proteinExistence type="predicted"/>
<reference evidence="2" key="1">
    <citation type="journal article" date="2003" name="Genome Biol.">
        <title>An integrated gene annotation and transcriptional profiling approach towards the full gene content of the Drosophila genome.</title>
        <authorList>
            <person name="Hild M."/>
            <person name="Beckmann B."/>
            <person name="Haas S.A."/>
            <person name="Koch B."/>
            <person name="Solovyev V."/>
            <person name="Busold C."/>
            <person name="Fellenberg K."/>
            <person name="Boutros M."/>
            <person name="Vingron M."/>
            <person name="Sauer F."/>
            <person name="Hoheisel J.D."/>
            <person name="Paro R."/>
        </authorList>
    </citation>
    <scope>NUCLEOTIDE SEQUENCE</scope>
</reference>
<protein>
    <submittedName>
        <fullName evidence="2">HDC05573</fullName>
    </submittedName>
</protein>
<evidence type="ECO:0000256" key="1">
    <source>
        <dbReference type="SAM" id="MobiDB-lite"/>
    </source>
</evidence>
<sequence>MWVGKALSAFPLFSRTRMQQVNQRTPRIKLAPQSTNAVIKWRHPPAAQLLRSSSGTAELRGPCKSTPDPQKWVVGGAGGWLLVGDLINCTLVSRLECPCPCLPLREFEAEEKKNIYEEDQKGEMRHPWTMPEGSITELPVAAKLTQEQPKNYPNADTPCSNPNPNPSALLSVS</sequence>
<dbReference type="AlphaFoldDB" id="Q6IGR7"/>